<dbReference type="InterPro" id="IPR029058">
    <property type="entry name" value="AB_hydrolase_fold"/>
</dbReference>
<dbReference type="EMBL" id="JBHSDU010000003">
    <property type="protein sequence ID" value="MFC4309787.1"/>
    <property type="molecule type" value="Genomic_DNA"/>
</dbReference>
<reference evidence="5" key="1">
    <citation type="journal article" date="2019" name="Int. J. Syst. Evol. Microbiol.">
        <title>The Global Catalogue of Microorganisms (GCM) 10K type strain sequencing project: providing services to taxonomists for standard genome sequencing and annotation.</title>
        <authorList>
            <consortium name="The Broad Institute Genomics Platform"/>
            <consortium name="The Broad Institute Genome Sequencing Center for Infectious Disease"/>
            <person name="Wu L."/>
            <person name="Ma J."/>
        </authorList>
    </citation>
    <scope>NUCLEOTIDE SEQUENCE [LARGE SCALE GENOMIC DNA]</scope>
    <source>
        <strain evidence="5">CGMCC 1.10759</strain>
    </source>
</reference>
<keyword evidence="5" id="KW-1185">Reference proteome</keyword>
<evidence type="ECO:0000259" key="2">
    <source>
        <dbReference type="Pfam" id="PF00326"/>
    </source>
</evidence>
<dbReference type="RefSeq" id="WP_380596821.1">
    <property type="nucleotide sequence ID" value="NZ_JBHSDU010000003.1"/>
</dbReference>
<dbReference type="Gene3D" id="2.140.10.30">
    <property type="entry name" value="Dipeptidylpeptidase IV, N-terminal domain"/>
    <property type="match status" value="1"/>
</dbReference>
<feature type="domain" description="Dipeptidylpeptidase IV N-terminal" evidence="3">
    <location>
        <begin position="163"/>
        <end position="456"/>
    </location>
</feature>
<gene>
    <name evidence="4" type="ORF">ACFPN2_11905</name>
</gene>
<feature type="domain" description="Peptidase S9 prolyl oligopeptidase catalytic" evidence="2">
    <location>
        <begin position="553"/>
        <end position="747"/>
    </location>
</feature>
<dbReference type="PANTHER" id="PTHR11731">
    <property type="entry name" value="PROTEASE FAMILY S9B,C DIPEPTIDYL-PEPTIDASE IV-RELATED"/>
    <property type="match status" value="1"/>
</dbReference>
<name>A0ABV8SQK4_9GAMM</name>
<dbReference type="Proteomes" id="UP001595904">
    <property type="component" value="Unassembled WGS sequence"/>
</dbReference>
<evidence type="ECO:0000313" key="5">
    <source>
        <dbReference type="Proteomes" id="UP001595904"/>
    </source>
</evidence>
<organism evidence="4 5">
    <name type="scientific">Steroidobacter flavus</name>
    <dbReference type="NCBI Taxonomy" id="1842136"/>
    <lineage>
        <taxon>Bacteria</taxon>
        <taxon>Pseudomonadati</taxon>
        <taxon>Pseudomonadota</taxon>
        <taxon>Gammaproteobacteria</taxon>
        <taxon>Steroidobacterales</taxon>
        <taxon>Steroidobacteraceae</taxon>
        <taxon>Steroidobacter</taxon>
    </lineage>
</organism>
<dbReference type="InterPro" id="IPR002469">
    <property type="entry name" value="Peptidase_S9B_N"/>
</dbReference>
<dbReference type="InterPro" id="IPR001375">
    <property type="entry name" value="Peptidase_S9_cat"/>
</dbReference>
<feature type="chain" id="PRO_5046398913" evidence="1">
    <location>
        <begin position="21"/>
        <end position="761"/>
    </location>
</feature>
<evidence type="ECO:0000313" key="4">
    <source>
        <dbReference type="EMBL" id="MFC4309787.1"/>
    </source>
</evidence>
<feature type="signal peptide" evidence="1">
    <location>
        <begin position="1"/>
        <end position="20"/>
    </location>
</feature>
<dbReference type="Pfam" id="PF00326">
    <property type="entry name" value="Peptidase_S9"/>
    <property type="match status" value="1"/>
</dbReference>
<proteinExistence type="predicted"/>
<dbReference type="Pfam" id="PF00930">
    <property type="entry name" value="DPPIV_N"/>
    <property type="match status" value="1"/>
</dbReference>
<protein>
    <submittedName>
        <fullName evidence="4">DPP IV N-terminal domain-containing protein</fullName>
    </submittedName>
</protein>
<evidence type="ECO:0000256" key="1">
    <source>
        <dbReference type="SAM" id="SignalP"/>
    </source>
</evidence>
<evidence type="ECO:0000259" key="3">
    <source>
        <dbReference type="Pfam" id="PF00930"/>
    </source>
</evidence>
<dbReference type="SUPFAM" id="SSF53474">
    <property type="entry name" value="alpha/beta-Hydrolases"/>
    <property type="match status" value="1"/>
</dbReference>
<dbReference type="SUPFAM" id="SSF82171">
    <property type="entry name" value="DPP6 N-terminal domain-like"/>
    <property type="match status" value="1"/>
</dbReference>
<sequence length="761" mass="84877">MKIIAIASLAALLAPPLAAASDPSALRRSLSLRDDWMYLTRDIADPAEWTHEGKRFHYRKTVEGGFAFVEIDARTQRRRAPFDAGKLAVALSDATQQSYQPLRLPFDAFEYADENRAITVTIADERWTCGIVSYACRKADPADMNRPRAFGVVRDLDAPADNHPRKSPDGQWEALVEDDNVVVRAVGSKDAIALSTDGTPGEFYDPETLAWSPDSTRLVVYRVRPGFRRIVTRVEAAPSNQLQPALRTQLYPKPGDPVDIEQPVLFHVAERRRIDIDNALFTNPYEMSPPAWRKDGRTFAFDYERRGHSQARVIEVDGQTGAAKAAITEDSKTFVYADRRYRHDVGDDAREIVWISERDGWRHLYLADAATGALKQITRGPWVVRDVLKVDDAQRRLWFSASGMDAGKDPYFKHVFRIDFDGANLTRLTTADATHKVRFAPDMSVYVDTYSRVDLPTVSELHRADGTLIATLERGDISRLTAAGWRPPEPFVSKGRDGTSDIWGLIVRPRDYDPAKKYPVLENIYAGPHDSFVPKSFWPFGFHAGGDKVIGMQAQADLGFIVVQIDGMGTANRSKAFHDISWKNLADSGFPDRILWHKALAARDPSYDISRVGIYGASAGGQSALNALLFYPDFYKAAVAYAGCYDNRMDKISWNEQWLGWPVDASYAAASGVDNAARLQGRLLLIVGEQDSNVDPASTMQVVDALIKADKDFELLVVPGGEHSVGRSTGPIPYVQRRQFEFFMRTLLARPNQSLGTDLSP</sequence>
<dbReference type="PANTHER" id="PTHR11731:SF118">
    <property type="entry name" value="BLR1971 PROTEIN"/>
    <property type="match status" value="1"/>
</dbReference>
<accession>A0ABV8SQK4</accession>
<keyword evidence="1" id="KW-0732">Signal</keyword>
<dbReference type="Gene3D" id="3.40.50.1820">
    <property type="entry name" value="alpha/beta hydrolase"/>
    <property type="match status" value="1"/>
</dbReference>
<dbReference type="InterPro" id="IPR050278">
    <property type="entry name" value="Serine_Prot_S9B/DPPIV"/>
</dbReference>
<comment type="caution">
    <text evidence="4">The sequence shown here is derived from an EMBL/GenBank/DDBJ whole genome shotgun (WGS) entry which is preliminary data.</text>
</comment>